<keyword evidence="2" id="KW-1185">Reference proteome</keyword>
<proteinExistence type="predicted"/>
<gene>
    <name evidence="1" type="ORF">llap_3679</name>
</gene>
<dbReference type="Proteomes" id="UP000233556">
    <property type="component" value="Unassembled WGS sequence"/>
</dbReference>
<dbReference type="GO" id="GO:0031012">
    <property type="term" value="C:extracellular matrix"/>
    <property type="evidence" value="ECO:0007669"/>
    <property type="project" value="TreeGrafter"/>
</dbReference>
<organism evidence="1 2">
    <name type="scientific">Limosa lapponica baueri</name>
    <dbReference type="NCBI Taxonomy" id="1758121"/>
    <lineage>
        <taxon>Eukaryota</taxon>
        <taxon>Metazoa</taxon>
        <taxon>Chordata</taxon>
        <taxon>Craniata</taxon>
        <taxon>Vertebrata</taxon>
        <taxon>Euteleostomi</taxon>
        <taxon>Archelosauria</taxon>
        <taxon>Archosauria</taxon>
        <taxon>Dinosauria</taxon>
        <taxon>Saurischia</taxon>
        <taxon>Theropoda</taxon>
        <taxon>Coelurosauria</taxon>
        <taxon>Aves</taxon>
        <taxon>Neognathae</taxon>
        <taxon>Neoaves</taxon>
        <taxon>Charadriiformes</taxon>
        <taxon>Scolopacidae</taxon>
        <taxon>Limosa</taxon>
    </lineage>
</organism>
<dbReference type="PANTHER" id="PTHR33395:SF22">
    <property type="entry name" value="REVERSE TRANSCRIPTASE DOMAIN-CONTAINING PROTEIN"/>
    <property type="match status" value="1"/>
</dbReference>
<dbReference type="PANTHER" id="PTHR33395">
    <property type="entry name" value="TRANSCRIPTASE, PUTATIVE-RELATED-RELATED"/>
    <property type="match status" value="1"/>
</dbReference>
<accession>A0A2I0UIY4</accession>
<dbReference type="AlphaFoldDB" id="A0A2I0UIY4"/>
<sequence>MPCKSRIRDNIGPLPDEVGHLTNRDIDKAEKINGFFASVFNTNDGPGTPRNPGLGNCDWGNDKLPVNSELVQDLVLQLDADKSMGPNGIHPRVLKELPDVTTGHLSIIFQWSWDSGEVPADWKLANVPIFEKDKKEDLGNYRPITSVPGKIMEKVILEVTEKPLRDNAVIGDSQHGLMRRIA</sequence>
<protein>
    <submittedName>
        <fullName evidence="1">Rna-directed dna polymerase from mobile element jockey-like</fullName>
    </submittedName>
</protein>
<dbReference type="GO" id="GO:0003964">
    <property type="term" value="F:RNA-directed DNA polymerase activity"/>
    <property type="evidence" value="ECO:0007669"/>
    <property type="project" value="UniProtKB-KW"/>
</dbReference>
<dbReference type="EMBL" id="KZ505731">
    <property type="protein sequence ID" value="PKU46017.1"/>
    <property type="molecule type" value="Genomic_DNA"/>
</dbReference>
<evidence type="ECO:0000313" key="2">
    <source>
        <dbReference type="Proteomes" id="UP000233556"/>
    </source>
</evidence>
<reference evidence="2" key="1">
    <citation type="submission" date="2017-11" db="EMBL/GenBank/DDBJ databases">
        <authorList>
            <person name="Lima N.C."/>
            <person name="Parody-Merino A.M."/>
            <person name="Battley P.F."/>
            <person name="Fidler A.E."/>
            <person name="Prosdocimi F."/>
        </authorList>
    </citation>
    <scope>NUCLEOTIDE SEQUENCE [LARGE SCALE GENOMIC DNA]</scope>
</reference>
<dbReference type="GO" id="GO:0007508">
    <property type="term" value="P:larval heart development"/>
    <property type="evidence" value="ECO:0007669"/>
    <property type="project" value="TreeGrafter"/>
</dbReference>
<keyword evidence="1" id="KW-0808">Transferase</keyword>
<dbReference type="GO" id="GO:0061343">
    <property type="term" value="P:cell adhesion involved in heart morphogenesis"/>
    <property type="evidence" value="ECO:0007669"/>
    <property type="project" value="TreeGrafter"/>
</dbReference>
<keyword evidence="1" id="KW-0695">RNA-directed DNA polymerase</keyword>
<dbReference type="OrthoDB" id="416454at2759"/>
<reference evidence="2" key="2">
    <citation type="submission" date="2017-12" db="EMBL/GenBank/DDBJ databases">
        <title>Genome sequence of the Bar-tailed Godwit (Limosa lapponica baueri).</title>
        <authorList>
            <person name="Lima N.C.B."/>
            <person name="Parody-Merino A.M."/>
            <person name="Battley P.F."/>
            <person name="Fidler A.E."/>
            <person name="Prosdocimi F."/>
        </authorList>
    </citation>
    <scope>NUCLEOTIDE SEQUENCE [LARGE SCALE GENOMIC DNA]</scope>
</reference>
<name>A0A2I0UIY4_LIMLA</name>
<evidence type="ECO:0000313" key="1">
    <source>
        <dbReference type="EMBL" id="PKU46017.1"/>
    </source>
</evidence>
<keyword evidence="1" id="KW-0548">Nucleotidyltransferase</keyword>